<keyword evidence="4" id="KW-1185">Reference proteome</keyword>
<comment type="caution">
    <text evidence="3">The sequence shown here is derived from an EMBL/GenBank/DDBJ whole genome shotgun (WGS) entry which is preliminary data.</text>
</comment>
<reference evidence="3" key="2">
    <citation type="submission" date="2020-09" db="EMBL/GenBank/DDBJ databases">
        <authorList>
            <person name="Sun Q."/>
            <person name="Zhou Y."/>
        </authorList>
    </citation>
    <scope>NUCLEOTIDE SEQUENCE</scope>
    <source>
        <strain evidence="3">CGMCC 1.14988</strain>
    </source>
</reference>
<dbReference type="EMBL" id="BMHA01000004">
    <property type="protein sequence ID" value="GGI05458.1"/>
    <property type="molecule type" value="Genomic_DNA"/>
</dbReference>
<dbReference type="RefSeq" id="WP_130649342.1">
    <property type="nucleotide sequence ID" value="NZ_BMHA01000004.1"/>
</dbReference>
<reference evidence="3" key="1">
    <citation type="journal article" date="2014" name="Int. J. Syst. Evol. Microbiol.">
        <title>Complete genome sequence of Corynebacterium casei LMG S-19264T (=DSM 44701T), isolated from a smear-ripened cheese.</title>
        <authorList>
            <consortium name="US DOE Joint Genome Institute (JGI-PGF)"/>
            <person name="Walter F."/>
            <person name="Albersmeier A."/>
            <person name="Kalinowski J."/>
            <person name="Ruckert C."/>
        </authorList>
    </citation>
    <scope>NUCLEOTIDE SEQUENCE</scope>
    <source>
        <strain evidence="3">CGMCC 1.14988</strain>
    </source>
</reference>
<keyword evidence="2" id="KW-1133">Transmembrane helix</keyword>
<evidence type="ECO:0000256" key="1">
    <source>
        <dbReference type="SAM" id="MobiDB-lite"/>
    </source>
</evidence>
<feature type="region of interest" description="Disordered" evidence="1">
    <location>
        <begin position="1"/>
        <end position="21"/>
    </location>
</feature>
<dbReference type="OrthoDB" id="3203519at2"/>
<feature type="transmembrane region" description="Helical" evidence="2">
    <location>
        <begin position="25"/>
        <end position="46"/>
    </location>
</feature>
<proteinExistence type="predicted"/>
<dbReference type="Pfam" id="PF13196">
    <property type="entry name" value="DUF4012"/>
    <property type="match status" value="1"/>
</dbReference>
<dbReference type="Proteomes" id="UP000650511">
    <property type="component" value="Unassembled WGS sequence"/>
</dbReference>
<name>A0A8J3A7D4_9ACTN</name>
<evidence type="ECO:0000313" key="4">
    <source>
        <dbReference type="Proteomes" id="UP000650511"/>
    </source>
</evidence>
<protein>
    <recommendedName>
        <fullName evidence="5">DUF4012 domain-containing protein</fullName>
    </recommendedName>
</protein>
<keyword evidence="2" id="KW-0472">Membrane</keyword>
<evidence type="ECO:0000256" key="2">
    <source>
        <dbReference type="SAM" id="Phobius"/>
    </source>
</evidence>
<accession>A0A8J3A7D4</accession>
<evidence type="ECO:0008006" key="5">
    <source>
        <dbReference type="Google" id="ProtNLM"/>
    </source>
</evidence>
<organism evidence="3 4">
    <name type="scientific">Egicoccus halophilus</name>
    <dbReference type="NCBI Taxonomy" id="1670830"/>
    <lineage>
        <taxon>Bacteria</taxon>
        <taxon>Bacillati</taxon>
        <taxon>Actinomycetota</taxon>
        <taxon>Nitriliruptoria</taxon>
        <taxon>Egicoccales</taxon>
        <taxon>Egicoccaceae</taxon>
        <taxon>Egicoccus</taxon>
    </lineage>
</organism>
<evidence type="ECO:0000313" key="3">
    <source>
        <dbReference type="EMBL" id="GGI05458.1"/>
    </source>
</evidence>
<gene>
    <name evidence="3" type="ORF">GCM10011354_14200</name>
</gene>
<sequence length="648" mass="68278">MSDHDTLARPQPSPSDPRSGGRSRWLWLGALVVVAGWLLLAGMLLFDAQGHLRAAQGELPGAVAALAASDLDTARATLAAAEADLTAAADRLRSPAVVPLRFVPVFGRDLRAVTAVADGGERVTVAAGELAEALAGLTAPPTTAASTGGLPVAAVQGLADPMNSTARTLRAALTDIEAAVDSGRVRQVSEGRRQVLELLEPATTSAETAAALTATLPAFLGNDGERHYLVGASTPAALGGTGGFVGSTAALRVTDGELTFGRFEPADEFPVLPADQLPAPVAEDAQRWSRYGGTGDFLTLNRSAHFPAAARAMVQHWETTHDQQLDGMIVVDPFALRALLALSGPAPVPGTEFVLDADNVVDFVANEAYEELGFGAERKELLGAVAAMTLQRFLVTGAGMQDPTALASAMTELAARGHLLLYSEHDDEQQAFARTPVAGALADPPGELVNVVANNGTATKIDFFGRRELELDVDLLESGTSATRMRLTIVNDAPSEGYPRHIIGPNNPTLDAGDNLLDLSVYLATAARFVETPAGEPSLPAFEETELGHPVHDHWVRIPSGTSVSREYAWQTDHAHTETDDGEVVYRLLLQGQTVLQPTEVTVRMAVPDGFTVVDLPPDAEDLGDTVQLSTDNQGEDLRFEVRLRPAG</sequence>
<dbReference type="InterPro" id="IPR025101">
    <property type="entry name" value="DUF4012"/>
</dbReference>
<dbReference type="AlphaFoldDB" id="A0A8J3A7D4"/>
<keyword evidence="2" id="KW-0812">Transmembrane</keyword>